<evidence type="ECO:0000313" key="9">
    <source>
        <dbReference type="Proteomes" id="UP000241639"/>
    </source>
</evidence>
<evidence type="ECO:0000259" key="7">
    <source>
        <dbReference type="Pfam" id="PF09335"/>
    </source>
</evidence>
<comment type="similarity">
    <text evidence="6">Belongs to the TVP38/TMEM64 family.</text>
</comment>
<comment type="subcellular location">
    <subcellularLocation>
        <location evidence="1 6">Cell membrane</location>
        <topology evidence="1 6">Multi-pass membrane protein</topology>
    </subcellularLocation>
</comment>
<dbReference type="Proteomes" id="UP000241639">
    <property type="component" value="Unassembled WGS sequence"/>
</dbReference>
<accession>A0A2T4ZBI1</accession>
<feature type="domain" description="VTT" evidence="7">
    <location>
        <begin position="33"/>
        <end position="151"/>
    </location>
</feature>
<dbReference type="InterPro" id="IPR015414">
    <property type="entry name" value="TMEM64"/>
</dbReference>
<keyword evidence="2 6" id="KW-1003">Cell membrane</keyword>
<dbReference type="AlphaFoldDB" id="A0A2T4ZBI1"/>
<keyword evidence="3 6" id="KW-0812">Transmembrane</keyword>
<reference evidence="8 9" key="1">
    <citation type="submission" date="2018-04" db="EMBL/GenBank/DDBJ databases">
        <title>Genomic Encyclopedia of Archaeal and Bacterial Type Strains, Phase II (KMG-II): from individual species to whole genera.</title>
        <authorList>
            <person name="Goeker M."/>
        </authorList>
    </citation>
    <scope>NUCLEOTIDE SEQUENCE [LARGE SCALE GENOMIC DNA]</scope>
    <source>
        <strain evidence="8 9">DSM 45169</strain>
    </source>
</reference>
<evidence type="ECO:0000256" key="2">
    <source>
        <dbReference type="ARBA" id="ARBA00022475"/>
    </source>
</evidence>
<evidence type="ECO:0000256" key="5">
    <source>
        <dbReference type="ARBA" id="ARBA00023136"/>
    </source>
</evidence>
<protein>
    <recommendedName>
        <fullName evidence="6">TVP38/TMEM64 family membrane protein</fullName>
    </recommendedName>
</protein>
<dbReference type="PANTHER" id="PTHR12677">
    <property type="entry name" value="GOLGI APPARATUS MEMBRANE PROTEIN TVP38-RELATED"/>
    <property type="match status" value="1"/>
</dbReference>
<feature type="transmembrane region" description="Helical" evidence="6">
    <location>
        <begin position="127"/>
        <end position="149"/>
    </location>
</feature>
<evidence type="ECO:0000256" key="4">
    <source>
        <dbReference type="ARBA" id="ARBA00022989"/>
    </source>
</evidence>
<sequence length="182" mass="20881">MTQIFIQWLEDQGIWAAPISIVVNAAVNVLGFIPSLFVTGANVWIWGPLWGFWLSWAGEVLGAGIAFILFRKGIRFWQRQRDQPEWKWVHNLNRWPAHRQFASVLLARIAPIVPSGAVNLLGAFTRIPFTFFLLATMIGKIPSVALEVMVSYDVMHFEENAVRLISVLLILLLGWWIWRARE</sequence>
<evidence type="ECO:0000256" key="6">
    <source>
        <dbReference type="RuleBase" id="RU366058"/>
    </source>
</evidence>
<feature type="transmembrane region" description="Helical" evidence="6">
    <location>
        <begin position="21"/>
        <end position="44"/>
    </location>
</feature>
<gene>
    <name evidence="8" type="ORF">C8J48_1859</name>
</gene>
<evidence type="ECO:0000313" key="8">
    <source>
        <dbReference type="EMBL" id="PTM59254.1"/>
    </source>
</evidence>
<evidence type="ECO:0000256" key="3">
    <source>
        <dbReference type="ARBA" id="ARBA00022692"/>
    </source>
</evidence>
<dbReference type="EMBL" id="PZZP01000001">
    <property type="protein sequence ID" value="PTM59254.1"/>
    <property type="molecule type" value="Genomic_DNA"/>
</dbReference>
<keyword evidence="4 6" id="KW-1133">Transmembrane helix</keyword>
<comment type="caution">
    <text evidence="8">The sequence shown here is derived from an EMBL/GenBank/DDBJ whole genome shotgun (WGS) entry which is preliminary data.</text>
</comment>
<proteinExistence type="inferred from homology"/>
<keyword evidence="5 6" id="KW-0472">Membrane</keyword>
<dbReference type="PANTHER" id="PTHR12677:SF59">
    <property type="entry name" value="GOLGI APPARATUS MEMBRANE PROTEIN TVP38-RELATED"/>
    <property type="match status" value="1"/>
</dbReference>
<keyword evidence="9" id="KW-1185">Reference proteome</keyword>
<feature type="transmembrane region" description="Helical" evidence="6">
    <location>
        <begin position="161"/>
        <end position="178"/>
    </location>
</feature>
<evidence type="ECO:0000256" key="1">
    <source>
        <dbReference type="ARBA" id="ARBA00004651"/>
    </source>
</evidence>
<feature type="transmembrane region" description="Helical" evidence="6">
    <location>
        <begin position="50"/>
        <end position="70"/>
    </location>
</feature>
<name>A0A2T4ZBI1_9BACL</name>
<organism evidence="8 9">
    <name type="scientific">Desmospora activa DSM 45169</name>
    <dbReference type="NCBI Taxonomy" id="1121389"/>
    <lineage>
        <taxon>Bacteria</taxon>
        <taxon>Bacillati</taxon>
        <taxon>Bacillota</taxon>
        <taxon>Bacilli</taxon>
        <taxon>Bacillales</taxon>
        <taxon>Thermoactinomycetaceae</taxon>
        <taxon>Desmospora</taxon>
    </lineage>
</organism>
<dbReference type="GO" id="GO:0005886">
    <property type="term" value="C:plasma membrane"/>
    <property type="evidence" value="ECO:0007669"/>
    <property type="project" value="UniProtKB-SubCell"/>
</dbReference>
<dbReference type="Pfam" id="PF09335">
    <property type="entry name" value="VTT_dom"/>
    <property type="match status" value="1"/>
</dbReference>
<dbReference type="InterPro" id="IPR032816">
    <property type="entry name" value="VTT_dom"/>
</dbReference>
<dbReference type="RefSeq" id="WP_170105321.1">
    <property type="nucleotide sequence ID" value="NZ_PZZP01000001.1"/>
</dbReference>
<comment type="caution">
    <text evidence="6">Lacks conserved residue(s) required for the propagation of feature annotation.</text>
</comment>